<organism evidence="2 3">
    <name type="scientific">Mycobacterium vicinigordonae</name>
    <dbReference type="NCBI Taxonomy" id="1719132"/>
    <lineage>
        <taxon>Bacteria</taxon>
        <taxon>Bacillati</taxon>
        <taxon>Actinomycetota</taxon>
        <taxon>Actinomycetes</taxon>
        <taxon>Mycobacteriales</taxon>
        <taxon>Mycobacteriaceae</taxon>
        <taxon>Mycobacterium</taxon>
    </lineage>
</organism>
<dbReference type="SUPFAM" id="SSF54427">
    <property type="entry name" value="NTF2-like"/>
    <property type="match status" value="1"/>
</dbReference>
<feature type="domain" description="SnoaL-like" evidence="1">
    <location>
        <begin position="6"/>
        <end position="114"/>
    </location>
</feature>
<reference evidence="2 3" key="2">
    <citation type="submission" date="2020-07" db="EMBL/GenBank/DDBJ databases">
        <authorList>
            <person name="Yu X."/>
        </authorList>
    </citation>
    <scope>NUCLEOTIDE SEQUENCE [LARGE SCALE GENOMIC DNA]</scope>
    <source>
        <strain evidence="3">24</strain>
    </source>
</reference>
<sequence length="132" mass="14534">MTDAFSAIRELLARYAFALDAHDTATALTLFTEDAEFTVYGRTFAGRGGIGRMFQEAPRGLHLLGATSIAPRGDSATAQSQVLFVNASTQQQRLAHYEDELVHRDGTWLIRRRRCRFVTSGGLSDSPEVVSL</sequence>
<dbReference type="AlphaFoldDB" id="A0A7D6HQU5"/>
<reference evidence="3" key="3">
    <citation type="submission" date="2023-07" db="EMBL/GenBank/DDBJ databases">
        <title>Description of Mycobacterium gordonae subsp. intergordonae subsp.nov. and Mycobacterium gordonae subsp. gordonae subsp. nov.</title>
        <authorList>
            <person name="Huang H."/>
        </authorList>
    </citation>
    <scope>NUCLEOTIDE SEQUENCE [LARGE SCALE GENOMIC DNA]</scope>
    <source>
        <strain evidence="3">24</strain>
    </source>
</reference>
<dbReference type="Gene3D" id="3.10.450.50">
    <property type="match status" value="1"/>
</dbReference>
<dbReference type="EMBL" id="CP059165">
    <property type="protein sequence ID" value="QLL07831.1"/>
    <property type="molecule type" value="Genomic_DNA"/>
</dbReference>
<dbReference type="KEGG" id="mgor:H0P51_02165"/>
<evidence type="ECO:0000313" key="3">
    <source>
        <dbReference type="Proteomes" id="UP000510682"/>
    </source>
</evidence>
<keyword evidence="3" id="KW-1185">Reference proteome</keyword>
<reference evidence="3" key="1">
    <citation type="submission" date="2020-07" db="EMBL/GenBank/DDBJ databases">
        <title>Description of Mycobacterium gordonae subsp. intergordonae subsp.nov. and Mycobacterium gordonae subsp. gordonae subsp. nov.</title>
        <authorList>
            <person name="Yu X."/>
        </authorList>
    </citation>
    <scope>NUCLEOTIDE SEQUENCE [LARGE SCALE GENOMIC DNA]</scope>
    <source>
        <strain evidence="3">24</strain>
    </source>
</reference>
<dbReference type="Pfam" id="PF13577">
    <property type="entry name" value="SnoaL_4"/>
    <property type="match status" value="1"/>
</dbReference>
<dbReference type="Proteomes" id="UP000510682">
    <property type="component" value="Chromosome"/>
</dbReference>
<name>A0A7D6HQU5_9MYCO</name>
<dbReference type="InterPro" id="IPR037401">
    <property type="entry name" value="SnoaL-like"/>
</dbReference>
<accession>A0A7D6HQU5</accession>
<dbReference type="InterPro" id="IPR032710">
    <property type="entry name" value="NTF2-like_dom_sf"/>
</dbReference>
<evidence type="ECO:0000259" key="1">
    <source>
        <dbReference type="Pfam" id="PF13577"/>
    </source>
</evidence>
<proteinExistence type="predicted"/>
<dbReference type="RefSeq" id="WP_180916432.1">
    <property type="nucleotide sequence ID" value="NZ_CP059165.1"/>
</dbReference>
<evidence type="ECO:0000313" key="2">
    <source>
        <dbReference type="EMBL" id="QLL07831.1"/>
    </source>
</evidence>
<protein>
    <submittedName>
        <fullName evidence="2">Nuclear transport factor 2 family protein</fullName>
    </submittedName>
</protein>
<gene>
    <name evidence="2" type="ORF">H0P51_02165</name>
</gene>